<dbReference type="GO" id="GO:0005789">
    <property type="term" value="C:endoplasmic reticulum membrane"/>
    <property type="evidence" value="ECO:0007669"/>
    <property type="project" value="UniProtKB-SubCell"/>
</dbReference>
<organism evidence="9 10">
    <name type="scientific">Ostreococcus lucimarinus (strain CCE9901)</name>
    <dbReference type="NCBI Taxonomy" id="436017"/>
    <lineage>
        <taxon>Eukaryota</taxon>
        <taxon>Viridiplantae</taxon>
        <taxon>Chlorophyta</taxon>
        <taxon>Mamiellophyceae</taxon>
        <taxon>Mamiellales</taxon>
        <taxon>Bathycoccaceae</taxon>
        <taxon>Ostreococcus</taxon>
    </lineage>
</organism>
<evidence type="ECO:0000256" key="1">
    <source>
        <dbReference type="ARBA" id="ARBA00004115"/>
    </source>
</evidence>
<dbReference type="HOGENOM" id="CLU_1172070_0_0_1"/>
<dbReference type="AlphaFoldDB" id="A4RX78"/>
<reference evidence="9 10" key="1">
    <citation type="journal article" date="2007" name="Proc. Natl. Acad. Sci. U.S.A.">
        <title>The tiny eukaryote Ostreococcus provides genomic insights into the paradox of plankton speciation.</title>
        <authorList>
            <person name="Palenik B."/>
            <person name="Grimwood J."/>
            <person name="Aerts A."/>
            <person name="Rouze P."/>
            <person name="Salamov A."/>
            <person name="Putnam N."/>
            <person name="Dupont C."/>
            <person name="Jorgensen R."/>
            <person name="Derelle E."/>
            <person name="Rombauts S."/>
            <person name="Zhou K."/>
            <person name="Otillar R."/>
            <person name="Merchant S.S."/>
            <person name="Podell S."/>
            <person name="Gaasterland T."/>
            <person name="Napoli C."/>
            <person name="Gendler K."/>
            <person name="Manuell A."/>
            <person name="Tai V."/>
            <person name="Vallon O."/>
            <person name="Piganeau G."/>
            <person name="Jancek S."/>
            <person name="Heijde M."/>
            <person name="Jabbari K."/>
            <person name="Bowler C."/>
            <person name="Lohr M."/>
            <person name="Robbens S."/>
            <person name="Werner G."/>
            <person name="Dubchak I."/>
            <person name="Pazour G.J."/>
            <person name="Ren Q."/>
            <person name="Paulsen I."/>
            <person name="Delwiche C."/>
            <person name="Schmutz J."/>
            <person name="Rokhsar D."/>
            <person name="Van de Peer Y."/>
            <person name="Moreau H."/>
            <person name="Grigoriev I.V."/>
        </authorList>
    </citation>
    <scope>NUCLEOTIDE SEQUENCE [LARGE SCALE GENOMIC DNA]</scope>
    <source>
        <strain evidence="9 10">CCE9901</strain>
    </source>
</reference>
<keyword evidence="4 7" id="KW-0256">Endoplasmic reticulum</keyword>
<comment type="subunit">
    <text evidence="7">Heterotetramer of TRAP-alpha, TRAP-beta, TRAP-delta and TRAP-gamma.</text>
</comment>
<dbReference type="eggNOG" id="KOG1631">
    <property type="taxonomic scope" value="Eukaryota"/>
</dbReference>
<sequence length="249" mass="26649">MRLTRATTLAILLSASGVAAIDASPKYLLTDIPAANPDVESVVAFPDHADRAFPGGERVKVLLGLRNTGNDAVNVTHLAGSLNVPNNFNFYVTNFTVSSFGDAVIKPKKEATFEYEFAIDPQFAGHSLQLALTAFYDEAGVAYATTYFNSTVPVLDPKVVFDRELAVIYLTLAGVAFLCFAGVMKAAGLGHLVPFIGEAKPTTGATKKTYVKKVEKKGTTSASASDSEQWLEGTAFARSSSKKEKKKQK</sequence>
<dbReference type="Pfam" id="PF03896">
    <property type="entry name" value="TRAP_alpha"/>
    <property type="match status" value="1"/>
</dbReference>
<comment type="subcellular location">
    <subcellularLocation>
        <location evidence="1 7">Endoplasmic reticulum membrane</location>
        <topology evidence="1 7">Single-pass type I membrane protein</topology>
    </subcellularLocation>
</comment>
<dbReference type="OrthoDB" id="1926781at2759"/>
<evidence type="ECO:0000313" key="9">
    <source>
        <dbReference type="EMBL" id="ABO95998.1"/>
    </source>
</evidence>
<keyword evidence="6 7" id="KW-0472">Membrane</keyword>
<keyword evidence="10" id="KW-1185">Reference proteome</keyword>
<name>A4RX78_OSTLU</name>
<evidence type="ECO:0000256" key="2">
    <source>
        <dbReference type="ARBA" id="ARBA00022692"/>
    </source>
</evidence>
<keyword evidence="3 7" id="KW-0732">Signal</keyword>
<dbReference type="EMBL" id="CP000585">
    <property type="protein sequence ID" value="ABO95998.1"/>
    <property type="molecule type" value="Genomic_DNA"/>
</dbReference>
<comment type="similarity">
    <text evidence="7">Belongs to the TRAP-alpha family.</text>
</comment>
<evidence type="ECO:0000256" key="8">
    <source>
        <dbReference type="SAM" id="SignalP"/>
    </source>
</evidence>
<feature type="transmembrane region" description="Helical" evidence="7">
    <location>
        <begin position="166"/>
        <end position="184"/>
    </location>
</feature>
<evidence type="ECO:0000256" key="4">
    <source>
        <dbReference type="ARBA" id="ARBA00022824"/>
    </source>
</evidence>
<keyword evidence="5 7" id="KW-1133">Transmembrane helix</keyword>
<comment type="function">
    <text evidence="7">TRAP proteins are part of a complex whose function is to bind calcium to the ER membrane and thereby regulate the retention of ER resident proteins. May be involved in the recycling of the translocation apparatus after completion of the translocation process or may function as a membrane-bound chaperone facilitating folding of translocated proteins.</text>
</comment>
<evidence type="ECO:0000256" key="6">
    <source>
        <dbReference type="ARBA" id="ARBA00023136"/>
    </source>
</evidence>
<dbReference type="OMA" id="GVETICF"/>
<comment type="domain">
    <text evidence="7">Shows a remarkable charge distribution with the N-terminus being highly negatively charged, and the cytoplasmic C-terminus positively charged.</text>
</comment>
<dbReference type="Proteomes" id="UP000001568">
    <property type="component" value="Chromosome 5"/>
</dbReference>
<keyword evidence="7" id="KW-0106">Calcium</keyword>
<dbReference type="PANTHER" id="PTHR12924">
    <property type="entry name" value="TRANSLOCON-ASSOCIATED PROTEIN, ALPHA SUBUNIT"/>
    <property type="match status" value="1"/>
</dbReference>
<evidence type="ECO:0000313" key="10">
    <source>
        <dbReference type="Proteomes" id="UP000001568"/>
    </source>
</evidence>
<dbReference type="RefSeq" id="XP_001417705.1">
    <property type="nucleotide sequence ID" value="XM_001417668.1"/>
</dbReference>
<dbReference type="InterPro" id="IPR005595">
    <property type="entry name" value="TRAP_alpha"/>
</dbReference>
<evidence type="ECO:0000256" key="7">
    <source>
        <dbReference type="RuleBase" id="RU368074"/>
    </source>
</evidence>
<dbReference type="KEGG" id="olu:OSTLU_31596"/>
<dbReference type="Gramene" id="ABO95998">
    <property type="protein sequence ID" value="ABO95998"/>
    <property type="gene ID" value="OSTLU_31596"/>
</dbReference>
<evidence type="ECO:0000256" key="5">
    <source>
        <dbReference type="ARBA" id="ARBA00022989"/>
    </source>
</evidence>
<dbReference type="STRING" id="436017.A4RX78"/>
<gene>
    <name evidence="9" type="ORF">OSTLU_31596</name>
</gene>
<accession>A4RX78</accession>
<feature type="chain" id="PRO_5002671781" description="Translocon-associated protein subunit alpha" evidence="8">
    <location>
        <begin position="24"/>
        <end position="249"/>
    </location>
</feature>
<dbReference type="GeneID" id="5001813"/>
<proteinExistence type="inferred from homology"/>
<protein>
    <recommendedName>
        <fullName evidence="7">Translocon-associated protein subunit alpha</fullName>
        <shortName evidence="7">TRAP-alpha</shortName>
    </recommendedName>
    <alternativeName>
        <fullName evidence="7">Signal sequence receptor subunit alpha</fullName>
    </alternativeName>
</protein>
<evidence type="ECO:0000256" key="3">
    <source>
        <dbReference type="ARBA" id="ARBA00022729"/>
    </source>
</evidence>
<feature type="signal peptide" evidence="8">
    <location>
        <begin position="1"/>
        <end position="23"/>
    </location>
</feature>
<dbReference type="PANTHER" id="PTHR12924:SF0">
    <property type="entry name" value="TRANSLOCON-ASSOCIATED PROTEIN SUBUNIT ALPHA"/>
    <property type="match status" value="1"/>
</dbReference>
<keyword evidence="2 7" id="KW-0812">Transmembrane</keyword>